<name>A0A1G5PP74_9RHOB</name>
<dbReference type="PANTHER" id="PTHR30510:SF2">
    <property type="entry name" value="UPF0229 PROTEIN YEAH"/>
    <property type="match status" value="1"/>
</dbReference>
<dbReference type="AlphaFoldDB" id="A0A1G5PP74"/>
<feature type="region of interest" description="Disordered" evidence="2">
    <location>
        <begin position="88"/>
        <end position="117"/>
    </location>
</feature>
<dbReference type="EMBL" id="FMWG01000001">
    <property type="protein sequence ID" value="SCZ51116.1"/>
    <property type="molecule type" value="Genomic_DNA"/>
</dbReference>
<feature type="compositionally biased region" description="Basic and acidic residues" evidence="2">
    <location>
        <begin position="91"/>
        <end position="109"/>
    </location>
</feature>
<feature type="compositionally biased region" description="Basic and acidic residues" evidence="2">
    <location>
        <begin position="62"/>
        <end position="74"/>
    </location>
</feature>
<dbReference type="InterPro" id="IPR006698">
    <property type="entry name" value="UPF0229"/>
</dbReference>
<feature type="compositionally biased region" description="Basic and acidic residues" evidence="2">
    <location>
        <begin position="25"/>
        <end position="42"/>
    </location>
</feature>
<accession>A0A1G5PP74</accession>
<gene>
    <name evidence="3" type="ORF">SAMN04488118_101423</name>
</gene>
<evidence type="ECO:0000256" key="1">
    <source>
        <dbReference type="HAMAP-Rule" id="MF_01232"/>
    </source>
</evidence>
<dbReference type="PANTHER" id="PTHR30510">
    <property type="entry name" value="UPF0229 PROTEIN YEAH"/>
    <property type="match status" value="1"/>
</dbReference>
<evidence type="ECO:0000256" key="2">
    <source>
        <dbReference type="SAM" id="MobiDB-lite"/>
    </source>
</evidence>
<comment type="similarity">
    <text evidence="1">Belongs to the UPF0229 family.</text>
</comment>
<dbReference type="HAMAP" id="MF_01232">
    <property type="entry name" value="UPF0229"/>
    <property type="match status" value="1"/>
</dbReference>
<dbReference type="NCBIfam" id="NF003708">
    <property type="entry name" value="PRK05325.1-3"/>
    <property type="match status" value="1"/>
</dbReference>
<dbReference type="NCBIfam" id="NF003707">
    <property type="entry name" value="PRK05325.1-2"/>
    <property type="match status" value="1"/>
</dbReference>
<dbReference type="RefSeq" id="WP_090215407.1">
    <property type="nucleotide sequence ID" value="NZ_CANMPF010000002.1"/>
</dbReference>
<organism evidence="3 4">
    <name type="scientific">Epibacterium ulvae</name>
    <dbReference type="NCBI Taxonomy" id="1156985"/>
    <lineage>
        <taxon>Bacteria</taxon>
        <taxon>Pseudomonadati</taxon>
        <taxon>Pseudomonadota</taxon>
        <taxon>Alphaproteobacteria</taxon>
        <taxon>Rhodobacterales</taxon>
        <taxon>Roseobacteraceae</taxon>
        <taxon>Epibacterium</taxon>
    </lineage>
</organism>
<dbReference type="Pfam" id="PF04285">
    <property type="entry name" value="DUF444"/>
    <property type="match status" value="1"/>
</dbReference>
<protein>
    <recommendedName>
        <fullName evidence="1">UPF0229 protein SAMN04488118_101423</fullName>
    </recommendedName>
</protein>
<proteinExistence type="inferred from homology"/>
<dbReference type="Proteomes" id="UP000198767">
    <property type="component" value="Unassembled WGS sequence"/>
</dbReference>
<dbReference type="STRING" id="1156985.SAMN04488118_101423"/>
<keyword evidence="4" id="KW-1185">Reference proteome</keyword>
<evidence type="ECO:0000313" key="4">
    <source>
        <dbReference type="Proteomes" id="UP000198767"/>
    </source>
</evidence>
<dbReference type="OrthoDB" id="9788289at2"/>
<reference evidence="3 4" key="1">
    <citation type="submission" date="2016-10" db="EMBL/GenBank/DDBJ databases">
        <authorList>
            <person name="de Groot N.N."/>
        </authorList>
    </citation>
    <scope>NUCLEOTIDE SEQUENCE [LARGE SCALE GENOMIC DNA]</scope>
    <source>
        <strain evidence="3 4">U95</strain>
    </source>
</reference>
<evidence type="ECO:0000313" key="3">
    <source>
        <dbReference type="EMBL" id="SCZ51116.1"/>
    </source>
</evidence>
<feature type="region of interest" description="Disordered" evidence="2">
    <location>
        <begin position="1"/>
        <end position="76"/>
    </location>
</feature>
<sequence length="444" mass="50985">MHHFIDRRANPKGKSLGNRQRFLRRARENIKERVDKSVRDKSIQGGVDATRGGEKVTIPSKGLKEPRLYHDSKGGKRQYVLPGNKEFVVGDEIKRPGGDSGEGGRKGSDDGEGNDEFSFTLTQDEYLEILFDGLELPDLVEKATVETETIGTRRAGLTTAGTPNNLNLVRTMRNSLGRRIALQRPSMGKQRELEAQIADLEAQEPRNVSQQELLESLQKQLDTLKRKRRVVGYIDPLDLRYDTYVPEKIRNSRAVVFCLMDVSGSMQEREKELAKRFFLLLHLFLERCYEHTELVFVRHTHHAQEVDEETFFYARETGGTIVSTALEKMKEIIEERYPPDEWNIYGAQASDGENFGNDSLRCKNLLLQHLLPICQYYAYVEIVEERAEHLLLNPDAGEDLWQNYREVKAQAAHFEMQRVAFAEHIYPIFREFFLPKVKGGLNVG</sequence>